<dbReference type="EMBL" id="MBFS01000249">
    <property type="protein sequence ID" value="PVV03312.1"/>
    <property type="molecule type" value="Genomic_DNA"/>
</dbReference>
<evidence type="ECO:0000313" key="4">
    <source>
        <dbReference type="Proteomes" id="UP000245609"/>
    </source>
</evidence>
<keyword evidence="4" id="KW-1185">Reference proteome</keyword>
<gene>
    <name evidence="3" type="ORF">BB560_002218</name>
</gene>
<proteinExistence type="predicted"/>
<feature type="region of interest" description="Disordered" evidence="1">
    <location>
        <begin position="226"/>
        <end position="247"/>
    </location>
</feature>
<name>A0A2T9ZFD2_9FUNG</name>
<comment type="caution">
    <text evidence="3">The sequence shown here is derived from an EMBL/GenBank/DDBJ whole genome shotgun (WGS) entry which is preliminary data.</text>
</comment>
<reference evidence="3 4" key="1">
    <citation type="journal article" date="2018" name="MBio">
        <title>Comparative Genomics Reveals the Core Gene Toolbox for the Fungus-Insect Symbiosis.</title>
        <authorList>
            <person name="Wang Y."/>
            <person name="Stata M."/>
            <person name="Wang W."/>
            <person name="Stajich J.E."/>
            <person name="White M.M."/>
            <person name="Moncalvo J.M."/>
        </authorList>
    </citation>
    <scope>NUCLEOTIDE SEQUENCE [LARGE SCALE GENOMIC DNA]</scope>
    <source>
        <strain evidence="3 4">SC-DP-2</strain>
    </source>
</reference>
<keyword evidence="2" id="KW-0732">Signal</keyword>
<accession>A0A2T9ZFD2</accession>
<evidence type="ECO:0000313" key="3">
    <source>
        <dbReference type="EMBL" id="PVV03312.1"/>
    </source>
</evidence>
<feature type="chain" id="PRO_5015471144" evidence="2">
    <location>
        <begin position="16"/>
        <end position="267"/>
    </location>
</feature>
<feature type="signal peptide" evidence="2">
    <location>
        <begin position="1"/>
        <end position="15"/>
    </location>
</feature>
<evidence type="ECO:0000256" key="2">
    <source>
        <dbReference type="SAM" id="SignalP"/>
    </source>
</evidence>
<protein>
    <submittedName>
        <fullName evidence="3">Uncharacterized protein</fullName>
    </submittedName>
</protein>
<feature type="compositionally biased region" description="Low complexity" evidence="1">
    <location>
        <begin position="226"/>
        <end position="241"/>
    </location>
</feature>
<dbReference type="AlphaFoldDB" id="A0A2T9ZFD2"/>
<sequence>MQLLILGLVLPSVLLVFIGGVPTKQTFFRRNSIDSLDSLSNTDIKKRAAKVSKTTPNVKNNLAFKNYDQKNDVKGVQKSNSNRKNRKSFYDEYRSVVPEEKISRNLNKTVSRDKISKGNIRIARQNKHSIPVDTQSKIKNEKKPIEPPDESELQKTNTKPRVQGYNREGRTFNLMFYMFPKYRINEIPTRTSGFIKPSQSATRPTKTNPVTQVNSITATASSTCSCKTTTPTSAPTKSIPTQSSIGGNRATETIENNITSEIYGHGS</sequence>
<dbReference type="Proteomes" id="UP000245609">
    <property type="component" value="Unassembled WGS sequence"/>
</dbReference>
<evidence type="ECO:0000256" key="1">
    <source>
        <dbReference type="SAM" id="MobiDB-lite"/>
    </source>
</evidence>
<organism evidence="3 4">
    <name type="scientific">Smittium megazygosporum</name>
    <dbReference type="NCBI Taxonomy" id="133381"/>
    <lineage>
        <taxon>Eukaryota</taxon>
        <taxon>Fungi</taxon>
        <taxon>Fungi incertae sedis</taxon>
        <taxon>Zoopagomycota</taxon>
        <taxon>Kickxellomycotina</taxon>
        <taxon>Harpellomycetes</taxon>
        <taxon>Harpellales</taxon>
        <taxon>Legeriomycetaceae</taxon>
        <taxon>Smittium</taxon>
    </lineage>
</organism>
<feature type="compositionally biased region" description="Basic and acidic residues" evidence="1">
    <location>
        <begin position="136"/>
        <end position="146"/>
    </location>
</feature>
<feature type="region of interest" description="Disordered" evidence="1">
    <location>
        <begin position="125"/>
        <end position="159"/>
    </location>
</feature>